<organism evidence="3 4">
    <name type="scientific">Chrysophaeum taylorii</name>
    <dbReference type="NCBI Taxonomy" id="2483200"/>
    <lineage>
        <taxon>Eukaryota</taxon>
        <taxon>Sar</taxon>
        <taxon>Stramenopiles</taxon>
        <taxon>Ochrophyta</taxon>
        <taxon>Pelagophyceae</taxon>
        <taxon>Pelagomonadales</taxon>
        <taxon>Pelagomonadaceae</taxon>
        <taxon>Chrysophaeum</taxon>
    </lineage>
</organism>
<dbReference type="AlphaFoldDB" id="A0AAD7XMK2"/>
<evidence type="ECO:0000259" key="2">
    <source>
        <dbReference type="Pfam" id="PF08719"/>
    </source>
</evidence>
<evidence type="ECO:0000313" key="3">
    <source>
        <dbReference type="EMBL" id="KAJ8604284.1"/>
    </source>
</evidence>
<protein>
    <recommendedName>
        <fullName evidence="2">NADAR domain-containing protein</fullName>
    </recommendedName>
</protein>
<feature type="compositionally biased region" description="Acidic residues" evidence="1">
    <location>
        <begin position="363"/>
        <end position="376"/>
    </location>
</feature>
<accession>A0AAD7XMK2</accession>
<evidence type="ECO:0000313" key="4">
    <source>
        <dbReference type="Proteomes" id="UP001230188"/>
    </source>
</evidence>
<feature type="region of interest" description="Disordered" evidence="1">
    <location>
        <begin position="356"/>
        <end position="397"/>
    </location>
</feature>
<proteinExistence type="predicted"/>
<dbReference type="InterPro" id="IPR037238">
    <property type="entry name" value="YbiA-like_sf"/>
</dbReference>
<evidence type="ECO:0000256" key="1">
    <source>
        <dbReference type="SAM" id="MobiDB-lite"/>
    </source>
</evidence>
<dbReference type="InterPro" id="IPR012816">
    <property type="entry name" value="NADAR"/>
</dbReference>
<dbReference type="SUPFAM" id="SSF143990">
    <property type="entry name" value="YbiA-like"/>
    <property type="match status" value="1"/>
</dbReference>
<gene>
    <name evidence="3" type="ORF">CTAYLR_002495</name>
</gene>
<dbReference type="Pfam" id="PF08719">
    <property type="entry name" value="NADAR"/>
    <property type="match status" value="1"/>
</dbReference>
<reference evidence="3" key="1">
    <citation type="submission" date="2023-01" db="EMBL/GenBank/DDBJ databases">
        <title>Metagenome sequencing of chrysophaentin producing Chrysophaeum taylorii.</title>
        <authorList>
            <person name="Davison J."/>
            <person name="Bewley C."/>
        </authorList>
    </citation>
    <scope>NUCLEOTIDE SEQUENCE</scope>
    <source>
        <strain evidence="3">NIES-1699</strain>
    </source>
</reference>
<dbReference type="Proteomes" id="UP001230188">
    <property type="component" value="Unassembled WGS sequence"/>
</dbReference>
<dbReference type="NCBIfam" id="TIGR02464">
    <property type="entry name" value="ribofla_fusion"/>
    <property type="match status" value="1"/>
</dbReference>
<dbReference type="CDD" id="cd15457">
    <property type="entry name" value="NADAR"/>
    <property type="match status" value="1"/>
</dbReference>
<name>A0AAD7XMK2_9STRA</name>
<keyword evidence="4" id="KW-1185">Reference proteome</keyword>
<dbReference type="Gene3D" id="1.10.357.40">
    <property type="entry name" value="YbiA-like"/>
    <property type="match status" value="1"/>
</dbReference>
<dbReference type="EMBL" id="JAQMWT010000334">
    <property type="protein sequence ID" value="KAJ8604284.1"/>
    <property type="molecule type" value="Genomic_DNA"/>
</dbReference>
<sequence length="397" mass="43209">MSAIFFYGPKDEYGFLSQWYESPFSDSEGREFACAEQYMMFAKAELMGDGERAALILSATHPGDMKRLGRQVSPWDEEKWVAARSDIVEEGNFLKFSQSSSLLGELLATGSRALVEASPRDRIWGIGIGVKAAKAGAAWRGRNLLGEALVRVRERLRSSRRSRLAIDCGGVLSEFDTDAGDLVDRISKGAPTMECVKAVSTLVKLFGSENVFVLSKCRKKLRHATAAFLSNRLADGSENFYAATGLLPRNVVFCARRSGGSSAGLRFKPIDEVVDDCPFVPGPRVAVPDDVGKGCVAKVLGLTHLVDDRVDCLTSFWREGVEGEEKAVFLFGSTTTSRAVPGVPIRACPKGWSDVLGHFDQSPAEEESPGSEEPPESETPPNKRSKNKGCRVQSAAW</sequence>
<comment type="caution">
    <text evidence="3">The sequence shown here is derived from an EMBL/GenBank/DDBJ whole genome shotgun (WGS) entry which is preliminary data.</text>
</comment>
<feature type="domain" description="NADAR" evidence="2">
    <location>
        <begin position="5"/>
        <end position="157"/>
    </location>
</feature>